<comment type="caution">
    <text evidence="1">The sequence shown here is derived from an EMBL/GenBank/DDBJ whole genome shotgun (WGS) entry which is preliminary data.</text>
</comment>
<evidence type="ECO:0000313" key="2">
    <source>
        <dbReference type="Proteomes" id="UP000622707"/>
    </source>
</evidence>
<name>A0ABS1JLV6_9BURK</name>
<gene>
    <name evidence="1" type="ORF">JI746_08895</name>
</gene>
<reference evidence="1 2" key="1">
    <citation type="journal article" date="2017" name="Int. J. Syst. Evol. Microbiol.">
        <title>Ramlibacter alkalitolerans sp. nov., alkali-tolerant bacterium isolated from soil of ginseng.</title>
        <authorList>
            <person name="Lee D.H."/>
            <person name="Cha C.J."/>
        </authorList>
    </citation>
    <scope>NUCLEOTIDE SEQUENCE [LARGE SCALE GENOMIC DNA]</scope>
    <source>
        <strain evidence="1 2">KACC 19305</strain>
    </source>
</reference>
<sequence>MFDELREELEQLRGANASSRPAARLGVIRQRLARAEGEIGPTRLVTAVSAVEALARSLIVHAPGRPASSAHFRYRQVALKAPLELVEEALRLYEAGSPQDRYGEETWQLFELADHYRHLVVHGCTYPAPDRYPALVAAARHVLEGLVEAGGLPRLVSQQA</sequence>
<organism evidence="1 2">
    <name type="scientific">Ramlibacter alkalitolerans</name>
    <dbReference type="NCBI Taxonomy" id="2039631"/>
    <lineage>
        <taxon>Bacteria</taxon>
        <taxon>Pseudomonadati</taxon>
        <taxon>Pseudomonadota</taxon>
        <taxon>Betaproteobacteria</taxon>
        <taxon>Burkholderiales</taxon>
        <taxon>Comamonadaceae</taxon>
        <taxon>Ramlibacter</taxon>
    </lineage>
</organism>
<keyword evidence="2" id="KW-1185">Reference proteome</keyword>
<evidence type="ECO:0000313" key="1">
    <source>
        <dbReference type="EMBL" id="MBL0425224.1"/>
    </source>
</evidence>
<proteinExistence type="predicted"/>
<dbReference type="Proteomes" id="UP000622707">
    <property type="component" value="Unassembled WGS sequence"/>
</dbReference>
<dbReference type="RefSeq" id="WP_201688616.1">
    <property type="nucleotide sequence ID" value="NZ_JAEQND010000004.1"/>
</dbReference>
<dbReference type="EMBL" id="JAEQND010000004">
    <property type="protein sequence ID" value="MBL0425224.1"/>
    <property type="molecule type" value="Genomic_DNA"/>
</dbReference>
<accession>A0ABS1JLV6</accession>
<protein>
    <submittedName>
        <fullName evidence="1">Uncharacterized protein</fullName>
    </submittedName>
</protein>